<dbReference type="SMART" id="SM00255">
    <property type="entry name" value="TIR"/>
    <property type="match status" value="1"/>
</dbReference>
<dbReference type="GO" id="GO:0007165">
    <property type="term" value="P:signal transduction"/>
    <property type="evidence" value="ECO:0007669"/>
    <property type="project" value="InterPro"/>
</dbReference>
<dbReference type="SUPFAM" id="SSF52200">
    <property type="entry name" value="Toll/Interleukin receptor TIR domain"/>
    <property type="match status" value="1"/>
</dbReference>
<keyword evidence="1" id="KW-0520">NAD</keyword>
<keyword evidence="4" id="KW-1185">Reference proteome</keyword>
<dbReference type="EMBL" id="JAYMYR010000001">
    <property type="protein sequence ID" value="KAK7381832.1"/>
    <property type="molecule type" value="Genomic_DNA"/>
</dbReference>
<gene>
    <name evidence="3" type="ORF">VNO80_00380</name>
</gene>
<reference evidence="3 4" key="1">
    <citation type="submission" date="2024-01" db="EMBL/GenBank/DDBJ databases">
        <title>The genomes of 5 underutilized Papilionoideae crops provide insights into root nodulation and disease resistanc.</title>
        <authorList>
            <person name="Jiang F."/>
        </authorList>
    </citation>
    <scope>NUCLEOTIDE SEQUENCE [LARGE SCALE GENOMIC DNA]</scope>
    <source>
        <strain evidence="3">JINMINGXINNONG_FW02</strain>
        <tissue evidence="3">Leaves</tissue>
    </source>
</reference>
<dbReference type="InterPro" id="IPR035897">
    <property type="entry name" value="Toll_tir_struct_dom_sf"/>
</dbReference>
<organism evidence="3 4">
    <name type="scientific">Phaseolus coccineus</name>
    <name type="common">Scarlet runner bean</name>
    <name type="synonym">Phaseolus multiflorus</name>
    <dbReference type="NCBI Taxonomy" id="3886"/>
    <lineage>
        <taxon>Eukaryota</taxon>
        <taxon>Viridiplantae</taxon>
        <taxon>Streptophyta</taxon>
        <taxon>Embryophyta</taxon>
        <taxon>Tracheophyta</taxon>
        <taxon>Spermatophyta</taxon>
        <taxon>Magnoliopsida</taxon>
        <taxon>eudicotyledons</taxon>
        <taxon>Gunneridae</taxon>
        <taxon>Pentapetalae</taxon>
        <taxon>rosids</taxon>
        <taxon>fabids</taxon>
        <taxon>Fabales</taxon>
        <taxon>Fabaceae</taxon>
        <taxon>Papilionoideae</taxon>
        <taxon>50 kb inversion clade</taxon>
        <taxon>NPAAA clade</taxon>
        <taxon>indigoferoid/millettioid clade</taxon>
        <taxon>Phaseoleae</taxon>
        <taxon>Phaseolus</taxon>
    </lineage>
</organism>
<dbReference type="AlphaFoldDB" id="A0AAN9P2N8"/>
<dbReference type="Pfam" id="PF01582">
    <property type="entry name" value="TIR"/>
    <property type="match status" value="1"/>
</dbReference>
<sequence>MPYCYSSRVSNIITSLLFVSLFLEKPTLENSLWCPLTSSASSSDTLQSYYDVFVSFRGPDVREGFLSHLIEALSLNQIASFVDYNIPKGHQISDALLRAIEVSSIYLIIFSENYASSSWCLLELVKIVECSRKYGHMLLPIFHKVDPSDVRHQRGSYGEAFGAHEREYNLTTVQTWRFALKESANVAGFHSSTFRDDAKLVKEIVKCVSSMVLNLRHKVNSEEPYEIGTKFPHAETFLQLKSEDLPVIGCIEVPHSCAATDEGYAEVFSSSEGICEHQHKSLGKGFGNAKARKCTGSSEPSLAFNLATVFHTSINNYEH</sequence>
<evidence type="ECO:0000259" key="2">
    <source>
        <dbReference type="PROSITE" id="PS50104"/>
    </source>
</evidence>
<dbReference type="PROSITE" id="PS50104">
    <property type="entry name" value="TIR"/>
    <property type="match status" value="1"/>
</dbReference>
<dbReference type="PANTHER" id="PTHR32009">
    <property type="entry name" value="TMV RESISTANCE PROTEIN N-LIKE"/>
    <property type="match status" value="1"/>
</dbReference>
<evidence type="ECO:0000256" key="1">
    <source>
        <dbReference type="ARBA" id="ARBA00023027"/>
    </source>
</evidence>
<accession>A0AAN9P2N8</accession>
<dbReference type="Gene3D" id="3.40.50.10140">
    <property type="entry name" value="Toll/interleukin-1 receptor homology (TIR) domain"/>
    <property type="match status" value="1"/>
</dbReference>
<feature type="domain" description="TIR" evidence="2">
    <location>
        <begin position="48"/>
        <end position="212"/>
    </location>
</feature>
<dbReference type="InterPro" id="IPR000157">
    <property type="entry name" value="TIR_dom"/>
</dbReference>
<name>A0AAN9P2N8_PHACN</name>
<dbReference type="Proteomes" id="UP001374584">
    <property type="component" value="Unassembled WGS sequence"/>
</dbReference>
<dbReference type="FunFam" id="3.40.50.10140:FF:000007">
    <property type="entry name" value="Disease resistance protein (TIR-NBS-LRR class)"/>
    <property type="match status" value="1"/>
</dbReference>
<evidence type="ECO:0000313" key="3">
    <source>
        <dbReference type="EMBL" id="KAK7381832.1"/>
    </source>
</evidence>
<protein>
    <recommendedName>
        <fullName evidence="2">TIR domain-containing protein</fullName>
    </recommendedName>
</protein>
<proteinExistence type="predicted"/>
<dbReference type="PANTHER" id="PTHR32009:SF110">
    <property type="entry name" value="DISEASE RESISTANCE PROTEIN (TIR-NBS-LRR CLASS)"/>
    <property type="match status" value="1"/>
</dbReference>
<comment type="caution">
    <text evidence="3">The sequence shown here is derived from an EMBL/GenBank/DDBJ whole genome shotgun (WGS) entry which is preliminary data.</text>
</comment>
<evidence type="ECO:0000313" key="4">
    <source>
        <dbReference type="Proteomes" id="UP001374584"/>
    </source>
</evidence>